<dbReference type="PANTHER" id="PTHR24148">
    <property type="entry name" value="ANKYRIN REPEAT DOMAIN-CONTAINING PROTEIN 39 HOMOLOG-RELATED"/>
    <property type="match status" value="1"/>
</dbReference>
<dbReference type="GeneID" id="89940460"/>
<sequence length="751" mass="86199">MFASRILLPRGVRRGSYSSQSRLRPNPRIHCHSQFQYETPRRQPLTFKERLDAYLFLSFTAQFIIFFAYEPLRDYGLFDTMAQSTVFRLLPLKKVKPCPNSPSDTPYQPITRAKEIRLLVLEPGEPGDEVRCRLVNVQLSWRTKYEALSYVWGSSTVTRPLRCSGHAIPVTVSLYDALNDLRYRDRERLLWVDAVCINQVDNDEKATQIMLMGEIYSRARQVLIYLGKTDPSVEDALKHIRFLDWKFMPLHIQGYCSRLASLGALGNALIDMLPNMKPIPENDRFNWDPVIALLQRPWFQRTWIIQEAILAKRAQVICGDEAVSWAMFERVVVAMNMYLGKVGPIRDYHLIDFAVRGVHMMRAARRDRYRHILMPEMWLMSWLVTGSRVRRQEYTKLLDLVTDSRGFQCTNPRDKIFGMLGVTAEDTSRSGYVTPDYKISTGDVFRNFVLWEIFNNRSLRVLGCSSDKAGGELGDAFPSWVPDFTRLDPHHGLTRWENRASFHASGKSSAQARVSEDGTVLYLRGRAIDRIHTVGEKTVAVPDVDDRRKVQKANWYEPFETNKGMIEEARDIWLTAMDRWTRGGRHILAGGNLDTKKGEYETGIPVDWVPARWESFVRTMVCNRTDFGQEATGPFLCLVAAYVRLVLDGPKLDPSFVRRWRGPVGDVAEAVIRTAQSRRFASTEMGLVGYVPMRAKKGDLIVVFYGASVPYIIRMATSGRWYLVGECYMHGLMSGEGMRIEEEAEREFAIA</sequence>
<reference evidence="2" key="2">
    <citation type="submission" date="2023-05" db="EMBL/GenBank/DDBJ databases">
        <authorList>
            <consortium name="Lawrence Berkeley National Laboratory"/>
            <person name="Steindorff A."/>
            <person name="Hensen N."/>
            <person name="Bonometti L."/>
            <person name="Westerberg I."/>
            <person name="Brannstrom I.O."/>
            <person name="Guillou S."/>
            <person name="Cros-Aarteil S."/>
            <person name="Calhoun S."/>
            <person name="Haridas S."/>
            <person name="Kuo A."/>
            <person name="Mondo S."/>
            <person name="Pangilinan J."/>
            <person name="Riley R."/>
            <person name="Labutti K."/>
            <person name="Andreopoulos B."/>
            <person name="Lipzen A."/>
            <person name="Chen C."/>
            <person name="Yanf M."/>
            <person name="Daum C."/>
            <person name="Ng V."/>
            <person name="Clum A."/>
            <person name="Ohm R."/>
            <person name="Martin F."/>
            <person name="Silar P."/>
            <person name="Natvig D."/>
            <person name="Lalanne C."/>
            <person name="Gautier V."/>
            <person name="Ament-Velasquez S.L."/>
            <person name="Kruys A."/>
            <person name="Hutchinson M.I."/>
            <person name="Powell A.J."/>
            <person name="Barry K."/>
            <person name="Miller A.N."/>
            <person name="Grigoriev I.V."/>
            <person name="Debuchy R."/>
            <person name="Gladieux P."/>
            <person name="Thoren M.H."/>
            <person name="Johannesson H."/>
        </authorList>
    </citation>
    <scope>NUCLEOTIDE SEQUENCE</scope>
    <source>
        <strain evidence="2">CBS 508.74</strain>
    </source>
</reference>
<dbReference type="Proteomes" id="UP001302812">
    <property type="component" value="Unassembled WGS sequence"/>
</dbReference>
<dbReference type="InterPro" id="IPR010730">
    <property type="entry name" value="HET"/>
</dbReference>
<dbReference type="AlphaFoldDB" id="A0AAN6T7T3"/>
<comment type="caution">
    <text evidence="2">The sequence shown here is derived from an EMBL/GenBank/DDBJ whole genome shotgun (WGS) entry which is preliminary data.</text>
</comment>
<proteinExistence type="predicted"/>
<feature type="domain" description="Heterokaryon incompatibility" evidence="1">
    <location>
        <begin position="145"/>
        <end position="307"/>
    </location>
</feature>
<protein>
    <submittedName>
        <fullName evidence="2">HET-domain-containing protein</fullName>
    </submittedName>
</protein>
<dbReference type="InterPro" id="IPR052895">
    <property type="entry name" value="HetReg/Transcr_Mod"/>
</dbReference>
<keyword evidence="3" id="KW-1185">Reference proteome</keyword>
<gene>
    <name evidence="2" type="ORF">N656DRAFT_785237</name>
</gene>
<organism evidence="2 3">
    <name type="scientific">Canariomyces notabilis</name>
    <dbReference type="NCBI Taxonomy" id="2074819"/>
    <lineage>
        <taxon>Eukaryota</taxon>
        <taxon>Fungi</taxon>
        <taxon>Dikarya</taxon>
        <taxon>Ascomycota</taxon>
        <taxon>Pezizomycotina</taxon>
        <taxon>Sordariomycetes</taxon>
        <taxon>Sordariomycetidae</taxon>
        <taxon>Sordariales</taxon>
        <taxon>Chaetomiaceae</taxon>
        <taxon>Canariomyces</taxon>
    </lineage>
</organism>
<evidence type="ECO:0000313" key="3">
    <source>
        <dbReference type="Proteomes" id="UP001302812"/>
    </source>
</evidence>
<reference evidence="2" key="1">
    <citation type="journal article" date="2023" name="Mol. Phylogenet. Evol.">
        <title>Genome-scale phylogeny and comparative genomics of the fungal order Sordariales.</title>
        <authorList>
            <person name="Hensen N."/>
            <person name="Bonometti L."/>
            <person name="Westerberg I."/>
            <person name="Brannstrom I.O."/>
            <person name="Guillou S."/>
            <person name="Cros-Aarteil S."/>
            <person name="Calhoun S."/>
            <person name="Haridas S."/>
            <person name="Kuo A."/>
            <person name="Mondo S."/>
            <person name="Pangilinan J."/>
            <person name="Riley R."/>
            <person name="LaButti K."/>
            <person name="Andreopoulos B."/>
            <person name="Lipzen A."/>
            <person name="Chen C."/>
            <person name="Yan M."/>
            <person name="Daum C."/>
            <person name="Ng V."/>
            <person name="Clum A."/>
            <person name="Steindorff A."/>
            <person name="Ohm R.A."/>
            <person name="Martin F."/>
            <person name="Silar P."/>
            <person name="Natvig D.O."/>
            <person name="Lalanne C."/>
            <person name="Gautier V."/>
            <person name="Ament-Velasquez S.L."/>
            <person name="Kruys A."/>
            <person name="Hutchinson M.I."/>
            <person name="Powell A.J."/>
            <person name="Barry K."/>
            <person name="Miller A.N."/>
            <person name="Grigoriev I.V."/>
            <person name="Debuchy R."/>
            <person name="Gladieux P."/>
            <person name="Hiltunen Thoren M."/>
            <person name="Johannesson H."/>
        </authorList>
    </citation>
    <scope>NUCLEOTIDE SEQUENCE</scope>
    <source>
        <strain evidence="2">CBS 508.74</strain>
    </source>
</reference>
<name>A0AAN6T7T3_9PEZI</name>
<dbReference type="RefSeq" id="XP_064665026.1">
    <property type="nucleotide sequence ID" value="XM_064816335.1"/>
</dbReference>
<accession>A0AAN6T7T3</accession>
<dbReference type="Pfam" id="PF26639">
    <property type="entry name" value="Het-6_barrel"/>
    <property type="match status" value="1"/>
</dbReference>
<evidence type="ECO:0000313" key="2">
    <source>
        <dbReference type="EMBL" id="KAK4107456.1"/>
    </source>
</evidence>
<dbReference type="PANTHER" id="PTHR24148:SF64">
    <property type="entry name" value="HETEROKARYON INCOMPATIBILITY DOMAIN-CONTAINING PROTEIN"/>
    <property type="match status" value="1"/>
</dbReference>
<dbReference type="EMBL" id="MU853373">
    <property type="protein sequence ID" value="KAK4107456.1"/>
    <property type="molecule type" value="Genomic_DNA"/>
</dbReference>
<dbReference type="Pfam" id="PF06985">
    <property type="entry name" value="HET"/>
    <property type="match status" value="1"/>
</dbReference>
<evidence type="ECO:0000259" key="1">
    <source>
        <dbReference type="Pfam" id="PF06985"/>
    </source>
</evidence>